<protein>
    <submittedName>
        <fullName evidence="2">Uncharacterized protein</fullName>
    </submittedName>
</protein>
<name>A0A9W6VRJ4_9ACTN</name>
<keyword evidence="3" id="KW-1185">Reference proteome</keyword>
<evidence type="ECO:0000313" key="2">
    <source>
        <dbReference type="EMBL" id="GLY82328.1"/>
    </source>
</evidence>
<gene>
    <name evidence="2" type="ORF">Airi02_002600</name>
</gene>
<evidence type="ECO:0000313" key="3">
    <source>
        <dbReference type="Proteomes" id="UP001165074"/>
    </source>
</evidence>
<organism evidence="2 3">
    <name type="scientific">Actinoallomurus iriomotensis</name>
    <dbReference type="NCBI Taxonomy" id="478107"/>
    <lineage>
        <taxon>Bacteria</taxon>
        <taxon>Bacillati</taxon>
        <taxon>Actinomycetota</taxon>
        <taxon>Actinomycetes</taxon>
        <taxon>Streptosporangiales</taxon>
        <taxon>Thermomonosporaceae</taxon>
        <taxon>Actinoallomurus</taxon>
    </lineage>
</organism>
<comment type="caution">
    <text evidence="2">The sequence shown here is derived from an EMBL/GenBank/DDBJ whole genome shotgun (WGS) entry which is preliminary data.</text>
</comment>
<proteinExistence type="predicted"/>
<feature type="region of interest" description="Disordered" evidence="1">
    <location>
        <begin position="1"/>
        <end position="61"/>
    </location>
</feature>
<reference evidence="2" key="1">
    <citation type="submission" date="2023-03" db="EMBL/GenBank/DDBJ databases">
        <title>Actinoallomurus iriomotensis NBRC 103684.</title>
        <authorList>
            <person name="Ichikawa N."/>
            <person name="Sato H."/>
            <person name="Tonouchi N."/>
        </authorList>
    </citation>
    <scope>NUCLEOTIDE SEQUENCE</scope>
    <source>
        <strain evidence="2">NBRC 103684</strain>
    </source>
</reference>
<dbReference type="EMBL" id="BSTK01000001">
    <property type="protein sequence ID" value="GLY82328.1"/>
    <property type="molecule type" value="Genomic_DNA"/>
</dbReference>
<accession>A0A9W6VRJ4</accession>
<dbReference type="AlphaFoldDB" id="A0A9W6VRJ4"/>
<sequence>MVRWNGIKPPEGSGESGESIRAPGTLNRNTGEGKHFPVNDQGHVVLTRSVRSRAARQPTSS</sequence>
<evidence type="ECO:0000256" key="1">
    <source>
        <dbReference type="SAM" id="MobiDB-lite"/>
    </source>
</evidence>
<dbReference type="Proteomes" id="UP001165074">
    <property type="component" value="Unassembled WGS sequence"/>
</dbReference>